<sequence length="94" mass="10595">MGLSNHNAGRPTGNTPFALTYGMDAVIPTEIGLPTIRTDAAKHKDANTETRKKFGLGRRSQRKRIHPGLADYQQRASAHYNRKVRPQKLQKMVR</sequence>
<evidence type="ECO:0000313" key="3">
    <source>
        <dbReference type="Proteomes" id="UP000288805"/>
    </source>
</evidence>
<feature type="compositionally biased region" description="Basic residues" evidence="1">
    <location>
        <begin position="80"/>
        <end position="94"/>
    </location>
</feature>
<organism evidence="2 3">
    <name type="scientific">Vitis vinifera</name>
    <name type="common">Grape</name>
    <dbReference type="NCBI Taxonomy" id="29760"/>
    <lineage>
        <taxon>Eukaryota</taxon>
        <taxon>Viridiplantae</taxon>
        <taxon>Streptophyta</taxon>
        <taxon>Embryophyta</taxon>
        <taxon>Tracheophyta</taxon>
        <taxon>Spermatophyta</taxon>
        <taxon>Magnoliopsida</taxon>
        <taxon>eudicotyledons</taxon>
        <taxon>Gunneridae</taxon>
        <taxon>Pentapetalae</taxon>
        <taxon>rosids</taxon>
        <taxon>Vitales</taxon>
        <taxon>Vitaceae</taxon>
        <taxon>Viteae</taxon>
        <taxon>Vitis</taxon>
    </lineage>
</organism>
<comment type="caution">
    <text evidence="2">The sequence shown here is derived from an EMBL/GenBank/DDBJ whole genome shotgun (WGS) entry which is preliminary data.</text>
</comment>
<feature type="compositionally biased region" description="Basic residues" evidence="1">
    <location>
        <begin position="53"/>
        <end position="66"/>
    </location>
</feature>
<dbReference type="EMBL" id="QGNW01001308">
    <property type="protein sequence ID" value="RVW45955.1"/>
    <property type="molecule type" value="Genomic_DNA"/>
</dbReference>
<reference evidence="2 3" key="1">
    <citation type="journal article" date="2018" name="PLoS Genet.">
        <title>Population sequencing reveals clonal diversity and ancestral inbreeding in the grapevine cultivar Chardonnay.</title>
        <authorList>
            <person name="Roach M.J."/>
            <person name="Johnson D.L."/>
            <person name="Bohlmann J."/>
            <person name="van Vuuren H.J."/>
            <person name="Jones S.J."/>
            <person name="Pretorius I.S."/>
            <person name="Schmidt S.A."/>
            <person name="Borneman A.R."/>
        </authorList>
    </citation>
    <scope>NUCLEOTIDE SEQUENCE [LARGE SCALE GENOMIC DNA]</scope>
    <source>
        <strain evidence="3">cv. Chardonnay</strain>
        <tissue evidence="2">Leaf</tissue>
    </source>
</reference>
<proteinExistence type="predicted"/>
<name>A0A438EDS4_VITVI</name>
<evidence type="ECO:0000313" key="2">
    <source>
        <dbReference type="EMBL" id="RVW45955.1"/>
    </source>
</evidence>
<feature type="compositionally biased region" description="Basic and acidic residues" evidence="1">
    <location>
        <begin position="39"/>
        <end position="52"/>
    </location>
</feature>
<dbReference type="Proteomes" id="UP000288805">
    <property type="component" value="Unassembled WGS sequence"/>
</dbReference>
<protein>
    <submittedName>
        <fullName evidence="2">Uncharacterized protein</fullName>
    </submittedName>
</protein>
<gene>
    <name evidence="2" type="ORF">CK203_068690</name>
</gene>
<accession>A0A438EDS4</accession>
<feature type="region of interest" description="Disordered" evidence="1">
    <location>
        <begin position="38"/>
        <end position="94"/>
    </location>
</feature>
<dbReference type="AlphaFoldDB" id="A0A438EDS4"/>
<evidence type="ECO:0000256" key="1">
    <source>
        <dbReference type="SAM" id="MobiDB-lite"/>
    </source>
</evidence>